<comment type="similarity">
    <text evidence="2 11">Belongs to the HisA/HisF family.</text>
</comment>
<evidence type="ECO:0000256" key="3">
    <source>
        <dbReference type="ARBA" id="ARBA00011152"/>
    </source>
</evidence>
<dbReference type="NCBIfam" id="TIGR00735">
    <property type="entry name" value="hisF"/>
    <property type="match status" value="1"/>
</dbReference>
<dbReference type="AlphaFoldDB" id="A0AAD0RWH8"/>
<dbReference type="RefSeq" id="WP_107733155.1">
    <property type="nucleotide sequence ID" value="NZ_CP031968.1"/>
</dbReference>
<comment type="function">
    <text evidence="8">IGPS catalyzes the conversion of PRFAR and glutamine to IGP, AICAR and glutamate. The HisF subunit catalyzes the cyclization activity that produces IGP and AICAR from PRFAR using the ammonia provided by the HisH subunit.</text>
</comment>
<keyword evidence="5 11" id="KW-0028">Amino-acid biosynthesis</keyword>
<reference evidence="12 13" key="1">
    <citation type="submission" date="2018-08" db="EMBL/GenBank/DDBJ databases">
        <title>Complete genome sequence of JP2-74.</title>
        <authorList>
            <person name="Wu L."/>
        </authorList>
    </citation>
    <scope>NUCLEOTIDE SEQUENCE [LARGE SCALE GENOMIC DNA]</scope>
    <source>
        <strain evidence="12 13">JP2-74</strain>
    </source>
</reference>
<dbReference type="GO" id="GO:0000105">
    <property type="term" value="P:L-histidine biosynthetic process"/>
    <property type="evidence" value="ECO:0007669"/>
    <property type="project" value="UniProtKB-KW"/>
</dbReference>
<dbReference type="PANTHER" id="PTHR21235">
    <property type="entry name" value="IMIDAZOLE GLYCEROL PHOSPHATE SYNTHASE SUBUNIT HISF/H IGP SYNTHASE SUBUNIT HISF/H"/>
    <property type="match status" value="1"/>
</dbReference>
<evidence type="ECO:0000256" key="2">
    <source>
        <dbReference type="ARBA" id="ARBA00009667"/>
    </source>
</evidence>
<evidence type="ECO:0000256" key="8">
    <source>
        <dbReference type="ARBA" id="ARBA00025475"/>
    </source>
</evidence>
<evidence type="ECO:0000256" key="6">
    <source>
        <dbReference type="ARBA" id="ARBA00023102"/>
    </source>
</evidence>
<evidence type="ECO:0000256" key="1">
    <source>
        <dbReference type="ARBA" id="ARBA00005091"/>
    </source>
</evidence>
<dbReference type="GO" id="GO:0000107">
    <property type="term" value="F:imidazoleglycerol-phosphate synthase activity"/>
    <property type="evidence" value="ECO:0007669"/>
    <property type="project" value="InterPro"/>
</dbReference>
<comment type="subunit">
    <text evidence="3">Heterodimer of HisH and HisF.</text>
</comment>
<evidence type="ECO:0000256" key="10">
    <source>
        <dbReference type="ARBA" id="ARBA00047838"/>
    </source>
</evidence>
<organism evidence="12 13">
    <name type="scientific">Chromobacterium rhizoryzae</name>
    <dbReference type="NCBI Taxonomy" id="1778675"/>
    <lineage>
        <taxon>Bacteria</taxon>
        <taxon>Pseudomonadati</taxon>
        <taxon>Pseudomonadota</taxon>
        <taxon>Betaproteobacteria</taxon>
        <taxon>Neisseriales</taxon>
        <taxon>Chromobacteriaceae</taxon>
        <taxon>Chromobacterium</taxon>
    </lineage>
</organism>
<keyword evidence="13" id="KW-1185">Reference proteome</keyword>
<evidence type="ECO:0000256" key="5">
    <source>
        <dbReference type="ARBA" id="ARBA00022605"/>
    </source>
</evidence>
<dbReference type="InterPro" id="IPR013785">
    <property type="entry name" value="Aldolase_TIM"/>
</dbReference>
<protein>
    <recommendedName>
        <fullName evidence="4">imidazole glycerol-phosphate synthase</fullName>
        <ecNumber evidence="4">4.3.2.10</ecNumber>
    </recommendedName>
    <alternativeName>
        <fullName evidence="9">IGP synthase cyclase subunit</fullName>
    </alternativeName>
</protein>
<keyword evidence="7" id="KW-0456">Lyase</keyword>
<comment type="catalytic activity">
    <reaction evidence="10">
        <text>5-[(5-phospho-1-deoxy-D-ribulos-1-ylimino)methylamino]-1-(5-phospho-beta-D-ribosyl)imidazole-4-carboxamide + L-glutamine = D-erythro-1-(imidazol-4-yl)glycerol 3-phosphate + 5-amino-1-(5-phospho-beta-D-ribosyl)imidazole-4-carboxamide + L-glutamate + H(+)</text>
        <dbReference type="Rhea" id="RHEA:24793"/>
        <dbReference type="ChEBI" id="CHEBI:15378"/>
        <dbReference type="ChEBI" id="CHEBI:29985"/>
        <dbReference type="ChEBI" id="CHEBI:58278"/>
        <dbReference type="ChEBI" id="CHEBI:58359"/>
        <dbReference type="ChEBI" id="CHEBI:58475"/>
        <dbReference type="ChEBI" id="CHEBI:58525"/>
        <dbReference type="EC" id="4.3.2.10"/>
    </reaction>
</comment>
<gene>
    <name evidence="12" type="primary">hisF</name>
    <name evidence="12" type="ORF">D1345_23635</name>
</gene>
<dbReference type="KEGG" id="crz:D1345_23635"/>
<keyword evidence="6 11" id="KW-0368">Histidine biosynthesis</keyword>
<name>A0AAD0RWH8_9NEIS</name>
<dbReference type="Proteomes" id="UP000259465">
    <property type="component" value="Chromosome"/>
</dbReference>
<evidence type="ECO:0000256" key="7">
    <source>
        <dbReference type="ARBA" id="ARBA00023239"/>
    </source>
</evidence>
<evidence type="ECO:0000313" key="12">
    <source>
        <dbReference type="EMBL" id="AXT49279.1"/>
    </source>
</evidence>
<dbReference type="InterPro" id="IPR004651">
    <property type="entry name" value="HisF"/>
</dbReference>
<dbReference type="EMBL" id="CP031968">
    <property type="protein sequence ID" value="AXT49279.1"/>
    <property type="molecule type" value="Genomic_DNA"/>
</dbReference>
<dbReference type="EC" id="4.3.2.10" evidence="4"/>
<evidence type="ECO:0000313" key="13">
    <source>
        <dbReference type="Proteomes" id="UP000259465"/>
    </source>
</evidence>
<dbReference type="InterPro" id="IPR006062">
    <property type="entry name" value="His_biosynth"/>
</dbReference>
<dbReference type="Gene3D" id="3.20.20.70">
    <property type="entry name" value="Aldolase class I"/>
    <property type="match status" value="1"/>
</dbReference>
<evidence type="ECO:0000256" key="9">
    <source>
        <dbReference type="ARBA" id="ARBA00030264"/>
    </source>
</evidence>
<proteinExistence type="inferred from homology"/>
<sequence length="257" mass="28125">MTSIRLIPRLDIKGPNLIKGIHLEGLRVLGDPQEFARRYYEQGADELIYMDIVASLYGRNSLKELISRTAQDIFIPLTVGGGIRSVEDVRELLRAGADKVAINTAAVSRPDLISEVSKTFGSQCMVVSIEAKQIAPNRWEVFTDNGRERTGLDVVEWAQKAASLGAGEILLTSVDKEGTRRGFDIALVKAVADSCPIPVIASGGMGSIDHLLEVCHKGHANAVAIADVLHYNRIPLHEIRSSARSQDLPVRILRERP</sequence>
<dbReference type="PANTHER" id="PTHR21235:SF2">
    <property type="entry name" value="IMIDAZOLE GLYCEROL PHOSPHATE SYNTHASE HISHF"/>
    <property type="match status" value="1"/>
</dbReference>
<evidence type="ECO:0000256" key="4">
    <source>
        <dbReference type="ARBA" id="ARBA00012809"/>
    </source>
</evidence>
<comment type="pathway">
    <text evidence="1">Amino-acid biosynthesis; L-histidine biosynthesis; L-histidine from 5-phospho-alpha-D-ribose 1-diphosphate: step 5/9.</text>
</comment>
<dbReference type="SUPFAM" id="SSF51366">
    <property type="entry name" value="Ribulose-phoshate binding barrel"/>
    <property type="match status" value="1"/>
</dbReference>
<dbReference type="InterPro" id="IPR050064">
    <property type="entry name" value="IGPS_HisA/HisF"/>
</dbReference>
<dbReference type="GO" id="GO:0016829">
    <property type="term" value="F:lyase activity"/>
    <property type="evidence" value="ECO:0007669"/>
    <property type="project" value="UniProtKB-KW"/>
</dbReference>
<accession>A0AAD0RWH8</accession>
<dbReference type="CDD" id="cd04731">
    <property type="entry name" value="HisF"/>
    <property type="match status" value="1"/>
</dbReference>
<dbReference type="Pfam" id="PF00977">
    <property type="entry name" value="His_biosynth"/>
    <property type="match status" value="1"/>
</dbReference>
<evidence type="ECO:0000256" key="11">
    <source>
        <dbReference type="RuleBase" id="RU003657"/>
    </source>
</evidence>
<dbReference type="InterPro" id="IPR011060">
    <property type="entry name" value="RibuloseP-bd_barrel"/>
</dbReference>